<dbReference type="SUPFAM" id="SSF48065">
    <property type="entry name" value="DBL homology domain (DH-domain)"/>
    <property type="match status" value="1"/>
</dbReference>
<dbReference type="GO" id="GO:0005886">
    <property type="term" value="C:plasma membrane"/>
    <property type="evidence" value="ECO:0007669"/>
    <property type="project" value="TreeGrafter"/>
</dbReference>
<dbReference type="SMART" id="SM00325">
    <property type="entry name" value="RhoGEF"/>
    <property type="match status" value="1"/>
</dbReference>
<dbReference type="Proteomes" id="UP000011014">
    <property type="component" value="Unassembled WGS sequence"/>
</dbReference>
<proteinExistence type="predicted"/>
<dbReference type="AlphaFoldDB" id="E4YQV5"/>
<dbReference type="EMBL" id="FN655073">
    <property type="protein sequence ID" value="CBY37850.1"/>
    <property type="molecule type" value="Genomic_DNA"/>
</dbReference>
<dbReference type="Pfam" id="PF00621">
    <property type="entry name" value="RhoGEF"/>
    <property type="match status" value="1"/>
</dbReference>
<dbReference type="InterPro" id="IPR040181">
    <property type="entry name" value="PKHG5/7"/>
</dbReference>
<sequence length="368" mass="42987">MFCHIQKYKSNLKKKLEFQKTIKKATLILSTTLTFSLPKAQGLNLAVNVTEVLRLESSWRDFLSDEVLRSLSKSEARFQEAVWEIILTEHNYISKLHSAIHVYIGCLINLQEDDMFEKVQIKKLFTNLKLIYRTHLDLWTNFFLPELKSCRKNKRVLDATSLIPIYGQIEERIPAVYVNYLVGARDSIEYMRELCDEDELFRRFIDWAEDKDALQPEKNKCKGNDKNALDSILSGPHQRITRYGLLLETVCKLAEEPMKEKLEETRVKASAFCLWIDRRVSLEDLRRTVISVEIDDFKNLSETTFDFLANHFAARGAFDFFSPVQGVKEEVQRRVYFEDSGIMLKDGEHKNAKIFVVILTDVLKRVQK</sequence>
<evidence type="ECO:0000259" key="1">
    <source>
        <dbReference type="PROSITE" id="PS50010"/>
    </source>
</evidence>
<reference evidence="2" key="1">
    <citation type="journal article" date="2010" name="Science">
        <title>Plasticity of animal genome architecture unmasked by rapid evolution of a pelagic tunicate.</title>
        <authorList>
            <person name="Denoeud F."/>
            <person name="Henriet S."/>
            <person name="Mungpakdee S."/>
            <person name="Aury J.M."/>
            <person name="Da Silva C."/>
            <person name="Brinkmann H."/>
            <person name="Mikhaleva J."/>
            <person name="Olsen L.C."/>
            <person name="Jubin C."/>
            <person name="Canestro C."/>
            <person name="Bouquet J.M."/>
            <person name="Danks G."/>
            <person name="Poulain J."/>
            <person name="Campsteijn C."/>
            <person name="Adamski M."/>
            <person name="Cross I."/>
            <person name="Yadetie F."/>
            <person name="Muffato M."/>
            <person name="Louis A."/>
            <person name="Butcher S."/>
            <person name="Tsagkogeorga G."/>
            <person name="Konrad A."/>
            <person name="Singh S."/>
            <person name="Jensen M.F."/>
            <person name="Cong E.H."/>
            <person name="Eikeseth-Otteraa H."/>
            <person name="Noel B."/>
            <person name="Anthouard V."/>
            <person name="Porcel B.M."/>
            <person name="Kachouri-Lafond R."/>
            <person name="Nishino A."/>
            <person name="Ugolini M."/>
            <person name="Chourrout P."/>
            <person name="Nishida H."/>
            <person name="Aasland R."/>
            <person name="Huzurbazar S."/>
            <person name="Westhof E."/>
            <person name="Delsuc F."/>
            <person name="Lehrach H."/>
            <person name="Reinhardt R."/>
            <person name="Weissenbach J."/>
            <person name="Roy S.W."/>
            <person name="Artiguenave F."/>
            <person name="Postlethwait J.H."/>
            <person name="Manak J.R."/>
            <person name="Thompson E.M."/>
            <person name="Jaillon O."/>
            <person name="Du Pasquier L."/>
            <person name="Boudinot P."/>
            <person name="Liberles D.A."/>
            <person name="Volff J.N."/>
            <person name="Philippe H."/>
            <person name="Lenhard B."/>
            <person name="Roest Crollius H."/>
            <person name="Wincker P."/>
            <person name="Chourrout D."/>
        </authorList>
    </citation>
    <scope>NUCLEOTIDE SEQUENCE [LARGE SCALE GENOMIC DNA]</scope>
</reference>
<dbReference type="PANTHER" id="PTHR13217">
    <property type="entry name" value="PLECKSTRIN HOMOLOGY DOMAIN-CONTAINING FAMILY G MEMBER 7"/>
    <property type="match status" value="1"/>
</dbReference>
<dbReference type="PANTHER" id="PTHR13217:SF11">
    <property type="entry name" value="PLECKSTRIN HOMOLOGY DOMAIN-CONTAINING FAMILY G MEMBER 5"/>
    <property type="match status" value="1"/>
</dbReference>
<gene>
    <name evidence="2" type="ORF">GSOID_T00031337001</name>
</gene>
<dbReference type="GO" id="GO:0030139">
    <property type="term" value="C:endocytic vesicle"/>
    <property type="evidence" value="ECO:0007669"/>
    <property type="project" value="TreeGrafter"/>
</dbReference>
<protein>
    <recommendedName>
        <fullName evidence="1">DH domain-containing protein</fullName>
    </recommendedName>
</protein>
<dbReference type="GO" id="GO:0030424">
    <property type="term" value="C:axon"/>
    <property type="evidence" value="ECO:0007669"/>
    <property type="project" value="TreeGrafter"/>
</dbReference>
<dbReference type="InterPro" id="IPR000219">
    <property type="entry name" value="DH_dom"/>
</dbReference>
<dbReference type="InterPro" id="IPR035899">
    <property type="entry name" value="DBL_dom_sf"/>
</dbReference>
<feature type="domain" description="DH" evidence="1">
    <location>
        <begin position="77"/>
        <end position="265"/>
    </location>
</feature>
<name>E4YQV5_OIKDI</name>
<organism evidence="2">
    <name type="scientific">Oikopleura dioica</name>
    <name type="common">Tunicate</name>
    <dbReference type="NCBI Taxonomy" id="34765"/>
    <lineage>
        <taxon>Eukaryota</taxon>
        <taxon>Metazoa</taxon>
        <taxon>Chordata</taxon>
        <taxon>Tunicata</taxon>
        <taxon>Appendicularia</taxon>
        <taxon>Copelata</taxon>
        <taxon>Oikopleuridae</taxon>
        <taxon>Oikopleura</taxon>
    </lineage>
</organism>
<dbReference type="GO" id="GO:0007266">
    <property type="term" value="P:Rho protein signal transduction"/>
    <property type="evidence" value="ECO:0007669"/>
    <property type="project" value="TreeGrafter"/>
</dbReference>
<evidence type="ECO:0000313" key="2">
    <source>
        <dbReference type="EMBL" id="CBY37850.1"/>
    </source>
</evidence>
<dbReference type="Gene3D" id="1.20.900.10">
    <property type="entry name" value="Dbl homology (DH) domain"/>
    <property type="match status" value="1"/>
</dbReference>
<accession>E4YQV5</accession>
<dbReference type="GO" id="GO:0005085">
    <property type="term" value="F:guanyl-nucleotide exchange factor activity"/>
    <property type="evidence" value="ECO:0007669"/>
    <property type="project" value="InterPro"/>
</dbReference>
<dbReference type="GO" id="GO:0043542">
    <property type="term" value="P:endothelial cell migration"/>
    <property type="evidence" value="ECO:0007669"/>
    <property type="project" value="TreeGrafter"/>
</dbReference>
<dbReference type="PROSITE" id="PS50010">
    <property type="entry name" value="DH_2"/>
    <property type="match status" value="1"/>
</dbReference>